<dbReference type="RefSeq" id="WP_189645312.1">
    <property type="nucleotide sequence ID" value="NZ_BMRC01000001.1"/>
</dbReference>
<keyword evidence="4" id="KW-0443">Lipid metabolism</keyword>
<protein>
    <submittedName>
        <fullName evidence="8">Lysophospholipid acyltransferase family protein</fullName>
    </submittedName>
</protein>
<dbReference type="InterPro" id="IPR002123">
    <property type="entry name" value="Plipid/glycerol_acylTrfase"/>
</dbReference>
<evidence type="ECO:0000313" key="9">
    <source>
        <dbReference type="Proteomes" id="UP001589647"/>
    </source>
</evidence>
<keyword evidence="6" id="KW-0472">Membrane</keyword>
<proteinExistence type="predicted"/>
<dbReference type="EMBL" id="JBHMEI010000001">
    <property type="protein sequence ID" value="MFB9199586.1"/>
    <property type="molecule type" value="Genomic_DNA"/>
</dbReference>
<evidence type="ECO:0000256" key="5">
    <source>
        <dbReference type="ARBA" id="ARBA00023315"/>
    </source>
</evidence>
<dbReference type="PANTHER" id="PTHR10434:SF64">
    <property type="entry name" value="1-ACYL-SN-GLYCEROL-3-PHOSPHATE ACYLTRANSFERASE-RELATED"/>
    <property type="match status" value="1"/>
</dbReference>
<dbReference type="PANTHER" id="PTHR10434">
    <property type="entry name" value="1-ACYL-SN-GLYCEROL-3-PHOSPHATE ACYLTRANSFERASE"/>
    <property type="match status" value="1"/>
</dbReference>
<organism evidence="8 9">
    <name type="scientific">Nonomuraea spiralis</name>
    <dbReference type="NCBI Taxonomy" id="46182"/>
    <lineage>
        <taxon>Bacteria</taxon>
        <taxon>Bacillati</taxon>
        <taxon>Actinomycetota</taxon>
        <taxon>Actinomycetes</taxon>
        <taxon>Streptosporangiales</taxon>
        <taxon>Streptosporangiaceae</taxon>
        <taxon>Nonomuraea</taxon>
    </lineage>
</organism>
<evidence type="ECO:0000256" key="4">
    <source>
        <dbReference type="ARBA" id="ARBA00023098"/>
    </source>
</evidence>
<dbReference type="SMART" id="SM00563">
    <property type="entry name" value="PlsC"/>
    <property type="match status" value="1"/>
</dbReference>
<feature type="transmembrane region" description="Helical" evidence="6">
    <location>
        <begin position="62"/>
        <end position="84"/>
    </location>
</feature>
<dbReference type="Pfam" id="PF01553">
    <property type="entry name" value="Acyltransferase"/>
    <property type="match status" value="1"/>
</dbReference>
<dbReference type="Proteomes" id="UP001589647">
    <property type="component" value="Unassembled WGS sequence"/>
</dbReference>
<keyword evidence="5 8" id="KW-0012">Acyltransferase</keyword>
<accession>A0ABV5I4X8</accession>
<keyword evidence="3" id="KW-0808">Transferase</keyword>
<evidence type="ECO:0000256" key="1">
    <source>
        <dbReference type="ARBA" id="ARBA00005189"/>
    </source>
</evidence>
<evidence type="ECO:0000256" key="6">
    <source>
        <dbReference type="SAM" id="Phobius"/>
    </source>
</evidence>
<dbReference type="SUPFAM" id="SSF69593">
    <property type="entry name" value="Glycerol-3-phosphate (1)-acyltransferase"/>
    <property type="match status" value="1"/>
</dbReference>
<feature type="domain" description="Phospholipid/glycerol acyltransferase" evidence="7">
    <location>
        <begin position="119"/>
        <end position="231"/>
    </location>
</feature>
<sequence length="299" mass="31659">MSYPTPPATPARPRTPWRHVTGAGRRVEINPWLSRAPCSVRACLPEEVAAAGRARRAARLSAALLVLLTSLPVFLVMGAAPRLWRARIVRAAARLLLRALGVRVEVTESEPPACEAAGLLVVANHVSLLDPVVMLAALPCRLLAKQEVRGWPLIGTLGAACGALFIDRERLSTLPVAVGLIRDALRAGEAVAVFPEGTTSCGREVGTFRPAVFQAAIDAGAAVCPAVLRYYEGESRSSRGSWVGEDTLPGSLLRVAGTRRLRAEVRLTTLLRPAAPGPGPKARAALAHAAEERVRAGLD</sequence>
<keyword evidence="6" id="KW-0812">Transmembrane</keyword>
<evidence type="ECO:0000259" key="7">
    <source>
        <dbReference type="SMART" id="SM00563"/>
    </source>
</evidence>
<gene>
    <name evidence="8" type="ORF">ACFFV7_00165</name>
</gene>
<name>A0ABV5I4X8_9ACTN</name>
<keyword evidence="9" id="KW-1185">Reference proteome</keyword>
<keyword evidence="6" id="KW-1133">Transmembrane helix</keyword>
<keyword evidence="2" id="KW-0444">Lipid biosynthesis</keyword>
<evidence type="ECO:0000256" key="3">
    <source>
        <dbReference type="ARBA" id="ARBA00022679"/>
    </source>
</evidence>
<evidence type="ECO:0000256" key="2">
    <source>
        <dbReference type="ARBA" id="ARBA00022516"/>
    </source>
</evidence>
<dbReference type="CDD" id="cd07989">
    <property type="entry name" value="LPLAT_AGPAT-like"/>
    <property type="match status" value="1"/>
</dbReference>
<comment type="caution">
    <text evidence="8">The sequence shown here is derived from an EMBL/GenBank/DDBJ whole genome shotgun (WGS) entry which is preliminary data.</text>
</comment>
<reference evidence="8 9" key="1">
    <citation type="submission" date="2024-09" db="EMBL/GenBank/DDBJ databases">
        <authorList>
            <person name="Sun Q."/>
            <person name="Mori K."/>
        </authorList>
    </citation>
    <scope>NUCLEOTIDE SEQUENCE [LARGE SCALE GENOMIC DNA]</scope>
    <source>
        <strain evidence="8 9">CCM 3426</strain>
    </source>
</reference>
<comment type="pathway">
    <text evidence="1">Lipid metabolism.</text>
</comment>
<evidence type="ECO:0000313" key="8">
    <source>
        <dbReference type="EMBL" id="MFB9199586.1"/>
    </source>
</evidence>
<dbReference type="GO" id="GO:0016746">
    <property type="term" value="F:acyltransferase activity"/>
    <property type="evidence" value="ECO:0007669"/>
    <property type="project" value="UniProtKB-KW"/>
</dbReference>